<evidence type="ECO:0000313" key="1">
    <source>
        <dbReference type="EMBL" id="WIA22248.1"/>
    </source>
</evidence>
<organism evidence="1 2">
    <name type="scientific">Tetradesmus obliquus</name>
    <name type="common">Green alga</name>
    <name type="synonym">Acutodesmus obliquus</name>
    <dbReference type="NCBI Taxonomy" id="3088"/>
    <lineage>
        <taxon>Eukaryota</taxon>
        <taxon>Viridiplantae</taxon>
        <taxon>Chlorophyta</taxon>
        <taxon>core chlorophytes</taxon>
        <taxon>Chlorophyceae</taxon>
        <taxon>CS clade</taxon>
        <taxon>Sphaeropleales</taxon>
        <taxon>Scenedesmaceae</taxon>
        <taxon>Tetradesmus</taxon>
    </lineage>
</organism>
<name>A0ABY8URQ5_TETOB</name>
<accession>A0ABY8URQ5</accession>
<proteinExistence type="predicted"/>
<dbReference type="Proteomes" id="UP001244341">
    <property type="component" value="Chromosome 14b"/>
</dbReference>
<gene>
    <name evidence="1" type="ORF">OEZ85_004573</name>
</gene>
<protein>
    <recommendedName>
        <fullName evidence="3">SAP domain-containing protein</fullName>
    </recommendedName>
</protein>
<evidence type="ECO:0008006" key="3">
    <source>
        <dbReference type="Google" id="ProtNLM"/>
    </source>
</evidence>
<evidence type="ECO:0000313" key="2">
    <source>
        <dbReference type="Proteomes" id="UP001244341"/>
    </source>
</evidence>
<keyword evidence="2" id="KW-1185">Reference proteome</keyword>
<dbReference type="EMBL" id="CP126221">
    <property type="protein sequence ID" value="WIA22248.1"/>
    <property type="molecule type" value="Genomic_DNA"/>
</dbReference>
<sequence>MVKSAGTVKFRPFSPMQALMAEAKWLAAPLQRTDNDAALLEDRSKLAAAARQLDGRQVKLLPDERVAFIKSLQPCPADAAVLQQLCDHWLGCYGLLLPSCFPFMVGVAAHPEAEEASLQVPSCCVLTSLGLSLLPGSVPGGREFGSALQQLLQSLQGSSLQLLGSSGFQLEAAAAGGAAGVGDSLMQFSQLSQGGSTAPAAAEAGAATLQPKQFSIGSSWTTATDLSKLQAAAKAEAAAAAGKLGSAAVVAAAAKGAGKPAAAAAAAVPAVLTSSAAQLLGLHEVEDASCLVIAGDAVDAGGSDAGWGTAGGSDTEGAAAGAEGAAAAAAAKRTKIKASDLDIAAVTAKVLAAYAAGGGSSLKGLSVPEMQCYLRANGQRGGPTKKAEVEARLLALLGGGSAPAAAAAAAAAAAGAPSEAVA</sequence>
<reference evidence="1 2" key="1">
    <citation type="submission" date="2023-05" db="EMBL/GenBank/DDBJ databases">
        <title>A 100% complete, gapless, phased diploid assembly of the Scenedesmus obliquus UTEX 3031 genome.</title>
        <authorList>
            <person name="Biondi T.C."/>
            <person name="Hanschen E.R."/>
            <person name="Kwon T."/>
            <person name="Eng W."/>
            <person name="Kruse C.P.S."/>
            <person name="Koehler S.I."/>
            <person name="Kunde Y."/>
            <person name="Gleasner C.D."/>
            <person name="You Mak K.T."/>
            <person name="Polle J."/>
            <person name="Hovde B.T."/>
            <person name="Starkenburg S.R."/>
        </authorList>
    </citation>
    <scope>NUCLEOTIDE SEQUENCE [LARGE SCALE GENOMIC DNA]</scope>
    <source>
        <strain evidence="1 2">DOE0152z</strain>
    </source>
</reference>